<gene>
    <name evidence="1" type="ORF">PS941_00468</name>
</gene>
<dbReference type="AlphaFoldDB" id="A0A5E7RUZ1"/>
<dbReference type="InterPro" id="IPR003458">
    <property type="entry name" value="Phage_T4_Gp38_tail_assem"/>
</dbReference>
<dbReference type="RefSeq" id="WP_150691981.1">
    <property type="nucleotide sequence ID" value="NZ_CABVJC010000001.1"/>
</dbReference>
<sequence>MNRYAFVRFNYSKAFNKVLVIVDAVEKPTGMPVEAQLSNGFWVDITANPAVQVGWKGTTTNFVDWEFSEPTYQELEKDVAQEALELLSAAGQWLMLNSLHYKVDLGVATPEEQALLLAYKQYCVGLSDMKKQSGYPSTVNWPVAPF</sequence>
<evidence type="ECO:0000313" key="2">
    <source>
        <dbReference type="Proteomes" id="UP000326452"/>
    </source>
</evidence>
<evidence type="ECO:0000313" key="1">
    <source>
        <dbReference type="EMBL" id="VVP77630.1"/>
    </source>
</evidence>
<evidence type="ECO:0008006" key="3">
    <source>
        <dbReference type="Google" id="ProtNLM"/>
    </source>
</evidence>
<accession>A0A5E7RUZ1</accession>
<proteinExistence type="predicted"/>
<dbReference type="OrthoDB" id="8596093at2"/>
<dbReference type="Pfam" id="PF02413">
    <property type="entry name" value="Caudo_TAP"/>
    <property type="match status" value="1"/>
</dbReference>
<protein>
    <recommendedName>
        <fullName evidence="3">Phage tail protein</fullName>
    </recommendedName>
</protein>
<organism evidence="1 2">
    <name type="scientific">Pseudomonas fluorescens</name>
    <dbReference type="NCBI Taxonomy" id="294"/>
    <lineage>
        <taxon>Bacteria</taxon>
        <taxon>Pseudomonadati</taxon>
        <taxon>Pseudomonadota</taxon>
        <taxon>Gammaproteobacteria</taxon>
        <taxon>Pseudomonadales</taxon>
        <taxon>Pseudomonadaceae</taxon>
        <taxon>Pseudomonas</taxon>
    </lineage>
</organism>
<dbReference type="Proteomes" id="UP000326452">
    <property type="component" value="Unassembled WGS sequence"/>
</dbReference>
<dbReference type="EMBL" id="CABVJC010000001">
    <property type="protein sequence ID" value="VVP77630.1"/>
    <property type="molecule type" value="Genomic_DNA"/>
</dbReference>
<reference evidence="1 2" key="1">
    <citation type="submission" date="2019-09" db="EMBL/GenBank/DDBJ databases">
        <authorList>
            <person name="Chandra G."/>
            <person name="Truman W A."/>
        </authorList>
    </citation>
    <scope>NUCLEOTIDE SEQUENCE [LARGE SCALE GENOMIC DNA]</scope>
    <source>
        <strain evidence="1">PS941</strain>
    </source>
</reference>
<name>A0A5E7RUZ1_PSEFL</name>